<keyword evidence="2" id="KW-1185">Reference proteome</keyword>
<dbReference type="EMBL" id="BOOF01000018">
    <property type="protein sequence ID" value="GIH62740.1"/>
    <property type="molecule type" value="Genomic_DNA"/>
</dbReference>
<dbReference type="Pfam" id="PF13578">
    <property type="entry name" value="Methyltransf_24"/>
    <property type="match status" value="1"/>
</dbReference>
<reference evidence="1 2" key="1">
    <citation type="submission" date="2021-01" db="EMBL/GenBank/DDBJ databases">
        <title>Whole genome shotgun sequence of Microbispora siamensis NBRC 104113.</title>
        <authorList>
            <person name="Komaki H."/>
            <person name="Tamura T."/>
        </authorList>
    </citation>
    <scope>NUCLEOTIDE SEQUENCE [LARGE SCALE GENOMIC DNA]</scope>
    <source>
        <strain evidence="1 2">NBRC 104113</strain>
    </source>
</reference>
<dbReference type="Gene3D" id="3.40.50.150">
    <property type="entry name" value="Vaccinia Virus protein VP39"/>
    <property type="match status" value="1"/>
</dbReference>
<dbReference type="SUPFAM" id="SSF53335">
    <property type="entry name" value="S-adenosyl-L-methionine-dependent methyltransferases"/>
    <property type="match status" value="1"/>
</dbReference>
<dbReference type="PANTHER" id="PTHR43167:SF1">
    <property type="entry name" value="PUTATIVE (AFU_ORTHOLOGUE AFUA_6G01830)-RELATED"/>
    <property type="match status" value="1"/>
</dbReference>
<keyword evidence="1" id="KW-0808">Transferase</keyword>
<organism evidence="1 2">
    <name type="scientific">Microbispora siamensis</name>
    <dbReference type="NCBI Taxonomy" id="564413"/>
    <lineage>
        <taxon>Bacteria</taxon>
        <taxon>Bacillati</taxon>
        <taxon>Actinomycetota</taxon>
        <taxon>Actinomycetes</taxon>
        <taxon>Streptosporangiales</taxon>
        <taxon>Streptosporangiaceae</taxon>
        <taxon>Microbispora</taxon>
    </lineage>
</organism>
<dbReference type="InterPro" id="IPR029063">
    <property type="entry name" value="SAM-dependent_MTases_sf"/>
</dbReference>
<accession>A0ABQ4GMZ5</accession>
<dbReference type="CDD" id="cd02440">
    <property type="entry name" value="AdoMet_MTases"/>
    <property type="match status" value="1"/>
</dbReference>
<dbReference type="GO" id="GO:0016740">
    <property type="term" value="F:transferase activity"/>
    <property type="evidence" value="ECO:0007669"/>
    <property type="project" value="UniProtKB-KW"/>
</dbReference>
<comment type="caution">
    <text evidence="1">The sequence shown here is derived from an EMBL/GenBank/DDBJ whole genome shotgun (WGS) entry which is preliminary data.</text>
</comment>
<sequence length="207" mass="21849">MSVDGTAAYADLTGLPPLVGRAVQVARQAGFGPSCRPEQGRLLYAMAGGAEVIGETGTGCGVGLAWLASGARPGTRLVSVERDAHRASLAAQVFLDHPQVSVFCGDWREIYRDGPYDLLVLDGGGQGKSGEQPADPHRLLRPGGTLVVDDLTPARHWPPRFDGAVDRARMHWLGHPGLDAAELRLAPDLAALVATRRFAETSGTADH</sequence>
<proteinExistence type="predicted"/>
<protein>
    <submittedName>
        <fullName evidence="1">Transferase</fullName>
    </submittedName>
</protein>
<dbReference type="PANTHER" id="PTHR43167">
    <property type="entry name" value="PUTATIVE (AFU_ORTHOLOGUE AFUA_6G01830)-RELATED"/>
    <property type="match status" value="1"/>
</dbReference>
<dbReference type="RefSeq" id="WP_204049358.1">
    <property type="nucleotide sequence ID" value="NZ_BOOF01000018.1"/>
</dbReference>
<evidence type="ECO:0000313" key="2">
    <source>
        <dbReference type="Proteomes" id="UP000660454"/>
    </source>
</evidence>
<gene>
    <name evidence="1" type="ORF">Msi02_35570</name>
</gene>
<dbReference type="Proteomes" id="UP000660454">
    <property type="component" value="Unassembled WGS sequence"/>
</dbReference>
<evidence type="ECO:0000313" key="1">
    <source>
        <dbReference type="EMBL" id="GIH62740.1"/>
    </source>
</evidence>
<name>A0ABQ4GMZ5_9ACTN</name>